<organism evidence="2 3">
    <name type="scientific">Demequina mangrovi</name>
    <dbReference type="NCBI Taxonomy" id="1043493"/>
    <lineage>
        <taxon>Bacteria</taxon>
        <taxon>Bacillati</taxon>
        <taxon>Actinomycetota</taxon>
        <taxon>Actinomycetes</taxon>
        <taxon>Micrococcales</taxon>
        <taxon>Demequinaceae</taxon>
        <taxon>Demequina</taxon>
    </lineage>
</organism>
<dbReference type="GO" id="GO:0016757">
    <property type="term" value="F:glycosyltransferase activity"/>
    <property type="evidence" value="ECO:0007669"/>
    <property type="project" value="UniProtKB-KW"/>
</dbReference>
<dbReference type="eggNOG" id="COG1926">
    <property type="taxonomic scope" value="Bacteria"/>
</dbReference>
<dbReference type="SUPFAM" id="SSF53271">
    <property type="entry name" value="PRTase-like"/>
    <property type="match status" value="1"/>
</dbReference>
<dbReference type="STRING" id="1043493.SAMN05421637_0367"/>
<evidence type="ECO:0000313" key="3">
    <source>
        <dbReference type="Proteomes" id="UP000183315"/>
    </source>
</evidence>
<dbReference type="Proteomes" id="UP000183315">
    <property type="component" value="Unassembled WGS sequence"/>
</dbReference>
<dbReference type="AlphaFoldDB" id="A0A1H6UDX1"/>
<protein>
    <submittedName>
        <fullName evidence="2">Predicted phosphoribosyltransferase</fullName>
    </submittedName>
</protein>
<evidence type="ECO:0000259" key="1">
    <source>
        <dbReference type="Pfam" id="PF00156"/>
    </source>
</evidence>
<keyword evidence="3" id="KW-1185">Reference proteome</keyword>
<sequence>MDVLRNRDDAGARLTWLLSPLVNPGAPRTSVVLGLPRGGVPIGAAIARGLGLPLDVCVVRKLGAPGNPEYGFGAIGEGGVKVLDEDAMRILGITEEDVTRIEERERATLDAAVARYREVRERVPLAGRTAIVVDDGIATGGTARAAARVARAGGASRVIVAVGVAAPDALHALMKDGSADLALAALIPNRLQAVGQWYLDFSQTPDSEVLRLLNEAGSASAAS</sequence>
<dbReference type="RefSeq" id="WP_052405456.1">
    <property type="nucleotide sequence ID" value="NZ_BBLU01000001.1"/>
</dbReference>
<dbReference type="InterPro" id="IPR029057">
    <property type="entry name" value="PRTase-like"/>
</dbReference>
<reference evidence="3" key="1">
    <citation type="submission" date="2016-10" db="EMBL/GenBank/DDBJ databases">
        <authorList>
            <person name="Varghese N."/>
        </authorList>
    </citation>
    <scope>NUCLEOTIDE SEQUENCE [LARGE SCALE GENOMIC DNA]</scope>
    <source>
        <strain evidence="3">DSM 24868</strain>
    </source>
</reference>
<dbReference type="InterPro" id="IPR000836">
    <property type="entry name" value="PRTase_dom"/>
</dbReference>
<proteinExistence type="predicted"/>
<name>A0A1H6UDX1_9MICO</name>
<keyword evidence="2" id="KW-0328">Glycosyltransferase</keyword>
<dbReference type="Pfam" id="PF00156">
    <property type="entry name" value="Pribosyltran"/>
    <property type="match status" value="1"/>
</dbReference>
<dbReference type="Gene3D" id="3.40.50.2020">
    <property type="match status" value="1"/>
</dbReference>
<feature type="domain" description="Phosphoribosyltransferase" evidence="1">
    <location>
        <begin position="31"/>
        <end position="168"/>
    </location>
</feature>
<dbReference type="EMBL" id="FNZI01000001">
    <property type="protein sequence ID" value="SEI90521.1"/>
    <property type="molecule type" value="Genomic_DNA"/>
</dbReference>
<dbReference type="Gene3D" id="3.30.1310.20">
    <property type="entry name" value="PRTase-like"/>
    <property type="match status" value="1"/>
</dbReference>
<keyword evidence="2" id="KW-0808">Transferase</keyword>
<gene>
    <name evidence="2" type="ORF">SAMN05421637_0367</name>
</gene>
<dbReference type="CDD" id="cd06223">
    <property type="entry name" value="PRTases_typeI"/>
    <property type="match status" value="1"/>
</dbReference>
<accession>A0A1H6UDX1</accession>
<evidence type="ECO:0000313" key="2">
    <source>
        <dbReference type="EMBL" id="SEI90521.1"/>
    </source>
</evidence>